<evidence type="ECO:0000256" key="5">
    <source>
        <dbReference type="ARBA" id="ARBA00023002"/>
    </source>
</evidence>
<evidence type="ECO:0000256" key="7">
    <source>
        <dbReference type="SAM" id="Phobius"/>
    </source>
</evidence>
<feature type="transmembrane region" description="Helical" evidence="7">
    <location>
        <begin position="284"/>
        <end position="302"/>
    </location>
</feature>
<dbReference type="EC" id="1.-.-.-" evidence="9"/>
<comment type="subcellular location">
    <subcellularLocation>
        <location evidence="1">Cell membrane</location>
        <topology evidence="1">Multi-pass membrane protein</topology>
    </subcellularLocation>
</comment>
<feature type="transmembrane region" description="Helical" evidence="7">
    <location>
        <begin position="500"/>
        <end position="525"/>
    </location>
</feature>
<feature type="transmembrane region" description="Helical" evidence="7">
    <location>
        <begin position="138"/>
        <end position="162"/>
    </location>
</feature>
<dbReference type="GO" id="GO:0042773">
    <property type="term" value="P:ATP synthesis coupled electron transport"/>
    <property type="evidence" value="ECO:0007669"/>
    <property type="project" value="InterPro"/>
</dbReference>
<evidence type="ECO:0000256" key="4">
    <source>
        <dbReference type="ARBA" id="ARBA00022989"/>
    </source>
</evidence>
<gene>
    <name evidence="9" type="primary">hyfB_22</name>
    <name evidence="9" type="ORF">GALL_275050</name>
</gene>
<feature type="transmembrane region" description="Helical" evidence="7">
    <location>
        <begin position="109"/>
        <end position="126"/>
    </location>
</feature>
<dbReference type="InterPro" id="IPR052175">
    <property type="entry name" value="ComplexI-like_HydComp"/>
</dbReference>
<feature type="transmembrane region" description="Helical" evidence="7">
    <location>
        <begin position="248"/>
        <end position="272"/>
    </location>
</feature>
<feature type="transmembrane region" description="Helical" evidence="7">
    <location>
        <begin position="60"/>
        <end position="78"/>
    </location>
</feature>
<proteinExistence type="predicted"/>
<evidence type="ECO:0000256" key="1">
    <source>
        <dbReference type="ARBA" id="ARBA00004651"/>
    </source>
</evidence>
<feature type="transmembrane region" description="Helical" evidence="7">
    <location>
        <begin position="31"/>
        <end position="48"/>
    </location>
</feature>
<feature type="transmembrane region" description="Helical" evidence="7">
    <location>
        <begin position="314"/>
        <end position="336"/>
    </location>
</feature>
<feature type="transmembrane region" description="Helical" evidence="7">
    <location>
        <begin position="182"/>
        <end position="206"/>
    </location>
</feature>
<dbReference type="PANTHER" id="PTHR42682">
    <property type="entry name" value="HYDROGENASE-4 COMPONENT F"/>
    <property type="match status" value="1"/>
</dbReference>
<dbReference type="GO" id="GO:0005886">
    <property type="term" value="C:plasma membrane"/>
    <property type="evidence" value="ECO:0007669"/>
    <property type="project" value="UniProtKB-SubCell"/>
</dbReference>
<dbReference type="InterPro" id="IPR003918">
    <property type="entry name" value="NADH_UbQ_OxRdtase"/>
</dbReference>
<feature type="transmembrane region" description="Helical" evidence="7">
    <location>
        <begin position="399"/>
        <end position="424"/>
    </location>
</feature>
<dbReference type="PANTHER" id="PTHR42682:SF3">
    <property type="entry name" value="FORMATE HYDROGENLYASE SUBUNIT 3-RELATED"/>
    <property type="match status" value="1"/>
</dbReference>
<feature type="transmembrane region" description="Helical" evidence="7">
    <location>
        <begin position="444"/>
        <end position="468"/>
    </location>
</feature>
<dbReference type="GO" id="GO:0008137">
    <property type="term" value="F:NADH dehydrogenase (ubiquinone) activity"/>
    <property type="evidence" value="ECO:0007669"/>
    <property type="project" value="InterPro"/>
</dbReference>
<name>A0A1J5R3N5_9ZZZZ</name>
<comment type="caution">
    <text evidence="9">The sequence shown here is derived from an EMBL/GenBank/DDBJ whole genome shotgun (WGS) entry which is preliminary data.</text>
</comment>
<dbReference type="AlphaFoldDB" id="A0A1J5R3N5"/>
<feature type="transmembrane region" description="Helical" evidence="7">
    <location>
        <begin position="85"/>
        <end position="103"/>
    </location>
</feature>
<evidence type="ECO:0000259" key="8">
    <source>
        <dbReference type="Pfam" id="PF00361"/>
    </source>
</evidence>
<dbReference type="InterPro" id="IPR001750">
    <property type="entry name" value="ND/Mrp_TM"/>
</dbReference>
<keyword evidence="2" id="KW-1003">Cell membrane</keyword>
<organism evidence="9">
    <name type="scientific">mine drainage metagenome</name>
    <dbReference type="NCBI Taxonomy" id="410659"/>
    <lineage>
        <taxon>unclassified sequences</taxon>
        <taxon>metagenomes</taxon>
        <taxon>ecological metagenomes</taxon>
    </lineage>
</organism>
<dbReference type="GO" id="GO:0016491">
    <property type="term" value="F:oxidoreductase activity"/>
    <property type="evidence" value="ECO:0007669"/>
    <property type="project" value="UniProtKB-KW"/>
</dbReference>
<feature type="transmembrane region" description="Helical" evidence="7">
    <location>
        <begin position="6"/>
        <end position="24"/>
    </location>
</feature>
<sequence>MPDDFLLFALMAWCAAALLALCGYGLRLTRGLLVLGGVVLLPLAAGFVPDGDSLLPRDGGWLMGFGLIGAIAACWQGTPSERWRTWVFGAAASLTGALGVFVLQDAVGFLIAWEIMSLGGAVMLLGESLSPNTGRSVLFMLGLLEAGSVALLVGILLLSVQADSLSFADFPAAALAMPDAERLIVGVLFLVGFGAKLGVLPFYEWFPGAYGIGSGATGAILSGVVLNAAFFGLSRVLLHWFLPAGSGAALGAGIFVMAIGVVSAILTALYAFQREDWRELLSLSSAENASVAVCLLGAMLLFRQDGLSDLAGLAWLVAHLHLAGHALAKGALFLTADGVYHVTGTYRIRQRGTARGAWLLGVGALLAAMSLAAMPPQAGFVSEWYLFQTVFQGFHLHSLAGRLTMVLAGGGLALTAAVAFAVFVKLYGIGLLGRRFRHAAPVPWGISLAVGGLGAAVLVLAVGMPWWLRHLSPAVVSTFGGNMTAMMRDHWLLVPLTAKFAFISPTMLVIAMPLLALVPIGLLAVSMRRPVRAVAVWYGGRERGSSRAVTTALTFSNALRTFYSFIYRPTATTERELSGVGAGRRYFTKRLVFSHDVAPIFGPYLFAPLEHFVLAVARHLRRLQSGHLNFYLSLVGGLLVAILLIALF</sequence>
<dbReference type="EMBL" id="MLJW01000286">
    <property type="protein sequence ID" value="OIQ90592.1"/>
    <property type="molecule type" value="Genomic_DNA"/>
</dbReference>
<keyword evidence="4 7" id="KW-1133">Transmembrane helix</keyword>
<dbReference type="Pfam" id="PF00361">
    <property type="entry name" value="Proton_antipo_M"/>
    <property type="match status" value="1"/>
</dbReference>
<evidence type="ECO:0000313" key="9">
    <source>
        <dbReference type="EMBL" id="OIQ90592.1"/>
    </source>
</evidence>
<keyword evidence="6 7" id="KW-0472">Membrane</keyword>
<keyword evidence="5 9" id="KW-0560">Oxidoreductase</keyword>
<protein>
    <submittedName>
        <fullName evidence="9">Hydrogenase-4 component B</fullName>
        <ecNumber evidence="9">1.-.-.-</ecNumber>
    </submittedName>
</protein>
<evidence type="ECO:0000256" key="3">
    <source>
        <dbReference type="ARBA" id="ARBA00022692"/>
    </source>
</evidence>
<reference evidence="9" key="1">
    <citation type="submission" date="2016-10" db="EMBL/GenBank/DDBJ databases">
        <title>Sequence of Gallionella enrichment culture.</title>
        <authorList>
            <person name="Poehlein A."/>
            <person name="Muehling M."/>
            <person name="Daniel R."/>
        </authorList>
    </citation>
    <scope>NUCLEOTIDE SEQUENCE</scope>
</reference>
<dbReference type="PRINTS" id="PR01437">
    <property type="entry name" value="NUOXDRDTASE4"/>
</dbReference>
<feature type="transmembrane region" description="Helical" evidence="7">
    <location>
        <begin position="357"/>
        <end position="379"/>
    </location>
</feature>
<keyword evidence="3 7" id="KW-0812">Transmembrane</keyword>
<feature type="domain" description="NADH:quinone oxidoreductase/Mrp antiporter transmembrane" evidence="8">
    <location>
        <begin position="105"/>
        <end position="393"/>
    </location>
</feature>
<accession>A0A1J5R3N5</accession>
<feature type="transmembrane region" description="Helical" evidence="7">
    <location>
        <begin position="628"/>
        <end position="647"/>
    </location>
</feature>
<feature type="transmembrane region" description="Helical" evidence="7">
    <location>
        <begin position="218"/>
        <end position="242"/>
    </location>
</feature>
<evidence type="ECO:0000256" key="2">
    <source>
        <dbReference type="ARBA" id="ARBA00022475"/>
    </source>
</evidence>
<evidence type="ECO:0000256" key="6">
    <source>
        <dbReference type="ARBA" id="ARBA00023136"/>
    </source>
</evidence>